<dbReference type="Gene3D" id="1.20.1070.10">
    <property type="entry name" value="Rhodopsin 7-helix transmembrane proteins"/>
    <property type="match status" value="1"/>
</dbReference>
<keyword evidence="4 5" id="KW-0472">Membrane</keyword>
<dbReference type="SUPFAM" id="SSF81321">
    <property type="entry name" value="Family A G protein-coupled receptor-like"/>
    <property type="match status" value="1"/>
</dbReference>
<evidence type="ECO:0000259" key="6">
    <source>
        <dbReference type="PROSITE" id="PS50262"/>
    </source>
</evidence>
<feature type="transmembrane region" description="Helical" evidence="5">
    <location>
        <begin position="104"/>
        <end position="128"/>
    </location>
</feature>
<proteinExistence type="predicted"/>
<keyword evidence="7" id="KW-1185">Reference proteome</keyword>
<evidence type="ECO:0000256" key="4">
    <source>
        <dbReference type="ARBA" id="ARBA00023136"/>
    </source>
</evidence>
<dbReference type="Proteomes" id="UP000095282">
    <property type="component" value="Unplaced"/>
</dbReference>
<dbReference type="PANTHER" id="PTHR46611:SF7">
    <property type="entry name" value="7TM GPCR SERPENTINE RECEPTOR CLASS X (SRX) DOMAIN-CONTAINING PROTEIN"/>
    <property type="match status" value="1"/>
</dbReference>
<sequence>MNILVILRMRREKESFHRICVTKAIANILILTAYIVWAVPCSYMNAYYFPQPFNAFFGAVIGWGPYLMSGPFTQICLAVNRAIAISYPHWFDRNHRIPYTKLTLYGLWTFALLISLPSFIDGCSYLFYPESIAWGTMDTPCSRTLTDLFLTGVITMSIFSFTVNITNILKLLKMSMRMGNSISEDASTARKKRRRAMFVQCIIQDCTHASDCFINNYLYTFYSAQWFQFLCGAVSGLFIILVDGLEVCNEKFFEKIFRLLMTVLHRKLRNVNRGASRVSTVHSIHVS</sequence>
<dbReference type="PROSITE" id="PS50262">
    <property type="entry name" value="G_PROTEIN_RECEP_F1_2"/>
    <property type="match status" value="1"/>
</dbReference>
<dbReference type="InterPro" id="IPR017452">
    <property type="entry name" value="GPCR_Rhodpsn_7TM"/>
</dbReference>
<evidence type="ECO:0000313" key="8">
    <source>
        <dbReference type="WBParaSite" id="Csp11.Scaffold37.g188.t3"/>
    </source>
</evidence>
<dbReference type="PANTHER" id="PTHR46611">
    <property type="entry name" value="SERPENTINE RECEPTOR, CLASS X-RELATED"/>
    <property type="match status" value="1"/>
</dbReference>
<keyword evidence="3 5" id="KW-1133">Transmembrane helix</keyword>
<organism evidence="7 8">
    <name type="scientific">Caenorhabditis tropicalis</name>
    <dbReference type="NCBI Taxonomy" id="1561998"/>
    <lineage>
        <taxon>Eukaryota</taxon>
        <taxon>Metazoa</taxon>
        <taxon>Ecdysozoa</taxon>
        <taxon>Nematoda</taxon>
        <taxon>Chromadorea</taxon>
        <taxon>Rhabditida</taxon>
        <taxon>Rhabditina</taxon>
        <taxon>Rhabditomorpha</taxon>
        <taxon>Rhabditoidea</taxon>
        <taxon>Rhabditidae</taxon>
        <taxon>Peloderinae</taxon>
        <taxon>Caenorhabditis</taxon>
    </lineage>
</organism>
<keyword evidence="2 5" id="KW-0812">Transmembrane</keyword>
<comment type="subcellular location">
    <subcellularLocation>
        <location evidence="1">Membrane</location>
    </subcellularLocation>
</comment>
<evidence type="ECO:0000256" key="5">
    <source>
        <dbReference type="SAM" id="Phobius"/>
    </source>
</evidence>
<protein>
    <submittedName>
        <fullName evidence="8">G_PROTEIN_RECEP_F1_2 domain-containing protein</fullName>
    </submittedName>
</protein>
<feature type="transmembrane region" description="Helical" evidence="5">
    <location>
        <begin position="60"/>
        <end position="83"/>
    </location>
</feature>
<dbReference type="AlphaFoldDB" id="A0A1I7SZ12"/>
<feature type="transmembrane region" description="Helical" evidence="5">
    <location>
        <begin position="148"/>
        <end position="169"/>
    </location>
</feature>
<dbReference type="InterPro" id="IPR019430">
    <property type="entry name" value="7TM_GPCR_serpentine_rcpt_Srx"/>
</dbReference>
<dbReference type="WBParaSite" id="Csp11.Scaffold37.g188.t3">
    <property type="protein sequence ID" value="Csp11.Scaffold37.g188.t3"/>
    <property type="gene ID" value="Csp11.Scaffold37.g188"/>
</dbReference>
<evidence type="ECO:0000256" key="3">
    <source>
        <dbReference type="ARBA" id="ARBA00022989"/>
    </source>
</evidence>
<dbReference type="GO" id="GO:0016020">
    <property type="term" value="C:membrane"/>
    <property type="evidence" value="ECO:0007669"/>
    <property type="project" value="UniProtKB-SubCell"/>
</dbReference>
<name>A0A1I7SZ12_9PELO</name>
<evidence type="ECO:0000256" key="1">
    <source>
        <dbReference type="ARBA" id="ARBA00004370"/>
    </source>
</evidence>
<evidence type="ECO:0000313" key="7">
    <source>
        <dbReference type="Proteomes" id="UP000095282"/>
    </source>
</evidence>
<evidence type="ECO:0000256" key="2">
    <source>
        <dbReference type="ARBA" id="ARBA00022692"/>
    </source>
</evidence>
<reference evidence="8" key="1">
    <citation type="submission" date="2016-11" db="UniProtKB">
        <authorList>
            <consortium name="WormBaseParasite"/>
        </authorList>
    </citation>
    <scope>IDENTIFICATION</scope>
</reference>
<dbReference type="Pfam" id="PF10328">
    <property type="entry name" value="7TM_GPCR_Srx"/>
    <property type="match status" value="1"/>
</dbReference>
<feature type="transmembrane region" description="Helical" evidence="5">
    <location>
        <begin position="20"/>
        <end position="40"/>
    </location>
</feature>
<accession>A0A1I7SZ12</accession>
<dbReference type="eggNOG" id="ENOG502R1EQ">
    <property type="taxonomic scope" value="Eukaryota"/>
</dbReference>
<feature type="domain" description="G-protein coupled receptors family 1 profile" evidence="6">
    <location>
        <begin position="1"/>
        <end position="197"/>
    </location>
</feature>